<comment type="caution">
    <text evidence="3">The sequence shown here is derived from an EMBL/GenBank/DDBJ whole genome shotgun (WGS) entry which is preliminary data.</text>
</comment>
<sequence>YREIIIIDSHNSIISDEVLIENHSLEAKDLISVTEKFLTSIKNKEKEDTNKLIVQYGVAKDLMADYSEKDGIGTGGLVVHLFKDTTTDQKTVFIHFDANNAYVDIRSYILNMLQNRGIERGEITTSDSHTVARQFTRRGYSPIGDKIKLERILEKLDSLIIKAENNLEEVEFFYYDSVVEGIKIWGNPKYFKTIMDTLMKSIKVSQGLFTYSLIIPTLFSIILLLFFYNINFGVIF</sequence>
<evidence type="ECO:0000259" key="2">
    <source>
        <dbReference type="Pfam" id="PF09843"/>
    </source>
</evidence>
<accession>X1HGC7</accession>
<dbReference type="AlphaFoldDB" id="X1HGC7"/>
<gene>
    <name evidence="3" type="ORF">S03H2_34068</name>
</gene>
<evidence type="ECO:0000256" key="1">
    <source>
        <dbReference type="SAM" id="Phobius"/>
    </source>
</evidence>
<reference evidence="3" key="1">
    <citation type="journal article" date="2014" name="Front. Microbiol.">
        <title>High frequency of phylogenetically diverse reductive dehalogenase-homologous genes in deep subseafloor sedimentary metagenomes.</title>
        <authorList>
            <person name="Kawai M."/>
            <person name="Futagami T."/>
            <person name="Toyoda A."/>
            <person name="Takaki Y."/>
            <person name="Nishi S."/>
            <person name="Hori S."/>
            <person name="Arai W."/>
            <person name="Tsubouchi T."/>
            <person name="Morono Y."/>
            <person name="Uchiyama I."/>
            <person name="Ito T."/>
            <person name="Fujiyama A."/>
            <person name="Inagaki F."/>
            <person name="Takami H."/>
        </authorList>
    </citation>
    <scope>NUCLEOTIDE SEQUENCE</scope>
    <source>
        <strain evidence="3">Expedition CK06-06</strain>
    </source>
</reference>
<keyword evidence="1" id="KW-1133">Transmembrane helix</keyword>
<dbReference type="Pfam" id="PF09843">
    <property type="entry name" value="DUF2070"/>
    <property type="match status" value="1"/>
</dbReference>
<organism evidence="3">
    <name type="scientific">marine sediment metagenome</name>
    <dbReference type="NCBI Taxonomy" id="412755"/>
    <lineage>
        <taxon>unclassified sequences</taxon>
        <taxon>metagenomes</taxon>
        <taxon>ecological metagenomes</taxon>
    </lineage>
</organism>
<dbReference type="EMBL" id="BARU01020773">
    <property type="protein sequence ID" value="GAH52884.1"/>
    <property type="molecule type" value="Genomic_DNA"/>
</dbReference>
<name>X1HGC7_9ZZZZ</name>
<evidence type="ECO:0000313" key="3">
    <source>
        <dbReference type="EMBL" id="GAH52884.1"/>
    </source>
</evidence>
<protein>
    <recommendedName>
        <fullName evidence="2">DUF2070 domain-containing protein</fullName>
    </recommendedName>
</protein>
<feature type="domain" description="DUF2070" evidence="2">
    <location>
        <begin position="2"/>
        <end position="219"/>
    </location>
</feature>
<keyword evidence="1" id="KW-0472">Membrane</keyword>
<feature type="transmembrane region" description="Helical" evidence="1">
    <location>
        <begin position="208"/>
        <end position="230"/>
    </location>
</feature>
<keyword evidence="1" id="KW-0812">Transmembrane</keyword>
<dbReference type="InterPro" id="IPR019204">
    <property type="entry name" value="DUF2070_membrane"/>
</dbReference>
<feature type="non-terminal residue" evidence="3">
    <location>
        <position position="1"/>
    </location>
</feature>
<proteinExistence type="predicted"/>